<gene>
    <name evidence="2" type="ORF">ACFQ04_16745</name>
</gene>
<organism evidence="2 3">
    <name type="scientific">Williamsia deligens</name>
    <dbReference type="NCBI Taxonomy" id="321325"/>
    <lineage>
        <taxon>Bacteria</taxon>
        <taxon>Bacillati</taxon>
        <taxon>Actinomycetota</taxon>
        <taxon>Actinomycetes</taxon>
        <taxon>Mycobacteriales</taxon>
        <taxon>Nocardiaceae</taxon>
        <taxon>Williamsia</taxon>
    </lineage>
</organism>
<reference evidence="3" key="1">
    <citation type="journal article" date="2019" name="Int. J. Syst. Evol. Microbiol.">
        <title>The Global Catalogue of Microorganisms (GCM) 10K type strain sequencing project: providing services to taxonomists for standard genome sequencing and annotation.</title>
        <authorList>
            <consortium name="The Broad Institute Genomics Platform"/>
            <consortium name="The Broad Institute Genome Sequencing Center for Infectious Disease"/>
            <person name="Wu L."/>
            <person name="Ma J."/>
        </authorList>
    </citation>
    <scope>NUCLEOTIDE SEQUENCE [LARGE SCALE GENOMIC DNA]</scope>
    <source>
        <strain evidence="3">CCUG 50873</strain>
    </source>
</reference>
<feature type="compositionally biased region" description="Basic and acidic residues" evidence="1">
    <location>
        <begin position="16"/>
        <end position="55"/>
    </location>
</feature>
<dbReference type="Gene3D" id="1.25.40.10">
    <property type="entry name" value="Tetratricopeptide repeat domain"/>
    <property type="match status" value="1"/>
</dbReference>
<evidence type="ECO:0000313" key="2">
    <source>
        <dbReference type="EMBL" id="MFD0927390.1"/>
    </source>
</evidence>
<dbReference type="PANTHER" id="PTHR19288:SF95">
    <property type="entry name" value="D-GLYCEROL 3-PHOSPHATE PHOSPHATASE"/>
    <property type="match status" value="1"/>
</dbReference>
<dbReference type="InterPro" id="IPR011990">
    <property type="entry name" value="TPR-like_helical_dom_sf"/>
</dbReference>
<dbReference type="Proteomes" id="UP001597068">
    <property type="component" value="Unassembled WGS sequence"/>
</dbReference>
<dbReference type="Gene3D" id="3.40.50.1000">
    <property type="entry name" value="HAD superfamily/HAD-like"/>
    <property type="match status" value="2"/>
</dbReference>
<keyword evidence="3" id="KW-1185">Reference proteome</keyword>
<dbReference type="PANTHER" id="PTHR19288">
    <property type="entry name" value="4-NITROPHENYLPHOSPHATASE-RELATED"/>
    <property type="match status" value="1"/>
</dbReference>
<sequence length="712" mass="73746">MTDRDDRRGPHRRPERTRSDRPGTDRPRPDRSRSDRPGFDSRSSDRRGTVRRDEPALPDDVTPQDLDGEVRRDLKTLDRHNADAVARHLVMVSRLLEEDPAAALLHARAARGRAGRIAVVRETAGIAAYNAGEWAEALSELRAARRMSGSTVLLPLMADCERGLGHPERAIDIARSEEARALTGDEATEMKIVESGARIDLGQADKAVVSLQSADLDPAQRGTGPARLFYAYATALHAAGRDDDAVTWFMNAAAADDEDVTDAELRLMEITDPEQFAEMYGEDEPADEPAAVDSVDEVVAASAPVAEPEPAAEPAAAPAQVEAEPSAPAEPSTSPEPETTDDAAPMETSGPIETTETSQPVGDAGAPAVAESALIAGYDAVFADLDGTLFAGSAPVDNARETLEALSVPVWYVTNNASRRPAEVAAHLEDLGFAAGPDRVVTSAQTAARLLAERVEPGSRALVVGTDGLVQEIREAGIATTRSADDRPVAVVQGHNPETGWAQLSEAALAIRAGALWIACNVDATLPSERGLLVGNGSMVAAVASATGAEPIVAGKPAAPHMHDVLSRSGASHPIVVGDRLDTDIAGAVAVGLDSLLVLTGVSTLADAMCADEDSRPTHVAADLSGLLLDAEVAAVGADDSWDISIDGTTVRISATDGADAAALPGALLAAAWAGDVLAGVAPGDLTVVASDDASAAAARRHGLALDTVAGS</sequence>
<protein>
    <submittedName>
        <fullName evidence="2">HAD-IIA family hydrolase</fullName>
    </submittedName>
</protein>
<dbReference type="SUPFAM" id="SSF56784">
    <property type="entry name" value="HAD-like"/>
    <property type="match status" value="1"/>
</dbReference>
<dbReference type="Pfam" id="PF13344">
    <property type="entry name" value="Hydrolase_6"/>
    <property type="match status" value="1"/>
</dbReference>
<name>A0ABW3GCL5_9NOCA</name>
<feature type="region of interest" description="Disordered" evidence="1">
    <location>
        <begin position="1"/>
        <end position="70"/>
    </location>
</feature>
<dbReference type="GO" id="GO:0016787">
    <property type="term" value="F:hydrolase activity"/>
    <property type="evidence" value="ECO:0007669"/>
    <property type="project" value="UniProtKB-KW"/>
</dbReference>
<proteinExistence type="predicted"/>
<dbReference type="InterPro" id="IPR006357">
    <property type="entry name" value="HAD-SF_hydro_IIA"/>
</dbReference>
<evidence type="ECO:0000313" key="3">
    <source>
        <dbReference type="Proteomes" id="UP001597068"/>
    </source>
</evidence>
<dbReference type="NCBIfam" id="TIGR01460">
    <property type="entry name" value="HAD-SF-IIA"/>
    <property type="match status" value="1"/>
</dbReference>
<keyword evidence="2" id="KW-0378">Hydrolase</keyword>
<dbReference type="InterPro" id="IPR023214">
    <property type="entry name" value="HAD_sf"/>
</dbReference>
<feature type="compositionally biased region" description="Polar residues" evidence="1">
    <location>
        <begin position="351"/>
        <end position="360"/>
    </location>
</feature>
<feature type="region of interest" description="Disordered" evidence="1">
    <location>
        <begin position="303"/>
        <end position="365"/>
    </location>
</feature>
<dbReference type="Pfam" id="PF13242">
    <property type="entry name" value="Hydrolase_like"/>
    <property type="match status" value="1"/>
</dbReference>
<comment type="caution">
    <text evidence="2">The sequence shown here is derived from an EMBL/GenBank/DDBJ whole genome shotgun (WGS) entry which is preliminary data.</text>
</comment>
<accession>A0ABW3GCL5</accession>
<dbReference type="EMBL" id="JBHTIL010000006">
    <property type="protein sequence ID" value="MFD0927390.1"/>
    <property type="molecule type" value="Genomic_DNA"/>
</dbReference>
<dbReference type="InterPro" id="IPR036412">
    <property type="entry name" value="HAD-like_sf"/>
</dbReference>
<dbReference type="RefSeq" id="WP_253649045.1">
    <property type="nucleotide sequence ID" value="NZ_BAAAMO010000007.1"/>
</dbReference>
<feature type="compositionally biased region" description="Low complexity" evidence="1">
    <location>
        <begin position="303"/>
        <end position="337"/>
    </location>
</feature>
<evidence type="ECO:0000256" key="1">
    <source>
        <dbReference type="SAM" id="MobiDB-lite"/>
    </source>
</evidence>